<gene>
    <name evidence="6" type="ORF">Purlil1_10641</name>
</gene>
<keyword evidence="4" id="KW-0560">Oxidoreductase</keyword>
<dbReference type="SUPFAM" id="SSF51905">
    <property type="entry name" value="FAD/NAD(P)-binding domain"/>
    <property type="match status" value="2"/>
</dbReference>
<evidence type="ECO:0000256" key="4">
    <source>
        <dbReference type="ARBA" id="ARBA00023002"/>
    </source>
</evidence>
<evidence type="ECO:0000313" key="7">
    <source>
        <dbReference type="Proteomes" id="UP001287286"/>
    </source>
</evidence>
<keyword evidence="7" id="KW-1185">Reference proteome</keyword>
<organism evidence="6 7">
    <name type="scientific">Purpureocillium lilacinum</name>
    <name type="common">Paecilomyces lilacinus</name>
    <dbReference type="NCBI Taxonomy" id="33203"/>
    <lineage>
        <taxon>Eukaryota</taxon>
        <taxon>Fungi</taxon>
        <taxon>Dikarya</taxon>
        <taxon>Ascomycota</taxon>
        <taxon>Pezizomycotina</taxon>
        <taxon>Sordariomycetes</taxon>
        <taxon>Hypocreomycetidae</taxon>
        <taxon>Hypocreales</taxon>
        <taxon>Ophiocordycipitaceae</taxon>
        <taxon>Purpureocillium</taxon>
    </lineage>
</organism>
<evidence type="ECO:0000256" key="5">
    <source>
        <dbReference type="SAM" id="MobiDB-lite"/>
    </source>
</evidence>
<feature type="region of interest" description="Disordered" evidence="5">
    <location>
        <begin position="413"/>
        <end position="436"/>
    </location>
</feature>
<comment type="caution">
    <text evidence="6">The sequence shown here is derived from an EMBL/GenBank/DDBJ whole genome shotgun (WGS) entry which is preliminary data.</text>
</comment>
<evidence type="ECO:0000256" key="1">
    <source>
        <dbReference type="ARBA" id="ARBA00009183"/>
    </source>
</evidence>
<protein>
    <submittedName>
        <fullName evidence="6">Uncharacterized protein</fullName>
    </submittedName>
</protein>
<dbReference type="PANTHER" id="PTHR23023">
    <property type="entry name" value="DIMETHYLANILINE MONOOXYGENASE"/>
    <property type="match status" value="1"/>
</dbReference>
<dbReference type="InterPro" id="IPR050346">
    <property type="entry name" value="FMO-like"/>
</dbReference>
<sequence length="609" mass="68318">MERIDTVIVGAGWHGLAMAKTHFEARPDATLVVFDTASTVGGVWAEERLYPGLKTNNLVGTYEFSDFPMTYGRFGVKPGQHIPGRAVHNYLTAFADHFGLMPRIRLNRKVLSAELLSDGSWLLNVVVARSDSLSPDAETLVACKLVVATGLTSEPHQPVFAGQGQFNRDFFHAKELKHRADSIERATSVVVLGGNKSAWDTCFFAAKCGAHVHMVMRPGGGGPSWVWPLFFSPLKISVQRLASTRFFTWFDPCIWSEKAGLISWIRYALHNTLLGRWIVSKFWSTIGSFAHKAHRYGEHPETRKLKPWVSPFWMGNSLSIHNYTSSWFELVRQGRITVHIADVTRLSEGMVHLSDGQDIGVDAFVCCTGWTTRPPIRFLPDKTIGILFPRQGERGDQDLFDEVRNDIFANIPALKHGPRRTPPEGTGRPTIDDSSAKVSSNAAAPYRLYRFLVPPHETFLHYRNIAFIGSHLALTATMIAQIQALWITAFFMGEIDHLKPEVLDQDRVRYSAILHSEYSRIRHPHIAGGAGDRCPDLAFDCLPYMDLLLDDLGLQRYRKAMKAGIWAEIFHRYGPGDYVGMVQEWLLLKSCCNPARGAYCAPSSRHVSK</sequence>
<reference evidence="6 7" key="1">
    <citation type="journal article" date="2024" name="Microbiol. Resour. Announc.">
        <title>Genome annotations for the ascomycete fungi Trichoderma harzianum, Trichoderma aggressivum, and Purpureocillium lilacinum.</title>
        <authorList>
            <person name="Beijen E.P.W."/>
            <person name="Ohm R.A."/>
        </authorList>
    </citation>
    <scope>NUCLEOTIDE SEQUENCE [LARGE SCALE GENOMIC DNA]</scope>
    <source>
        <strain evidence="6 7">CBS 150709</strain>
    </source>
</reference>
<evidence type="ECO:0000256" key="3">
    <source>
        <dbReference type="ARBA" id="ARBA00022827"/>
    </source>
</evidence>
<proteinExistence type="inferred from homology"/>
<keyword evidence="2" id="KW-0285">Flavoprotein</keyword>
<dbReference type="Gene3D" id="3.50.50.60">
    <property type="entry name" value="FAD/NAD(P)-binding domain"/>
    <property type="match status" value="1"/>
</dbReference>
<comment type="similarity">
    <text evidence="1">Belongs to the FMO family.</text>
</comment>
<dbReference type="Proteomes" id="UP001287286">
    <property type="component" value="Unassembled WGS sequence"/>
</dbReference>
<evidence type="ECO:0000313" key="6">
    <source>
        <dbReference type="EMBL" id="KAK4083404.1"/>
    </source>
</evidence>
<dbReference type="InterPro" id="IPR036188">
    <property type="entry name" value="FAD/NAD-bd_sf"/>
</dbReference>
<evidence type="ECO:0000256" key="2">
    <source>
        <dbReference type="ARBA" id="ARBA00022630"/>
    </source>
</evidence>
<accession>A0ABR0BLW6</accession>
<dbReference type="EMBL" id="JAWRVI010000056">
    <property type="protein sequence ID" value="KAK4083404.1"/>
    <property type="molecule type" value="Genomic_DNA"/>
</dbReference>
<dbReference type="InterPro" id="IPR020946">
    <property type="entry name" value="Flavin_mOase-like"/>
</dbReference>
<dbReference type="Pfam" id="PF00743">
    <property type="entry name" value="FMO-like"/>
    <property type="match status" value="1"/>
</dbReference>
<name>A0ABR0BLW6_PURLI</name>
<keyword evidence="3" id="KW-0274">FAD</keyword>